<dbReference type="InterPro" id="IPR016130">
    <property type="entry name" value="Tyr_Pase_AS"/>
</dbReference>
<feature type="domain" description="Tyrosine specific protein phosphatases" evidence="1">
    <location>
        <begin position="105"/>
        <end position="156"/>
    </location>
</feature>
<dbReference type="Proteomes" id="UP001257909">
    <property type="component" value="Unassembled WGS sequence"/>
</dbReference>
<accession>A0ABU1VZK8</accession>
<dbReference type="Pfam" id="PF22785">
    <property type="entry name" value="Tc-R-P"/>
    <property type="match status" value="1"/>
</dbReference>
<reference evidence="2 3" key="1">
    <citation type="submission" date="2023-07" db="EMBL/GenBank/DDBJ databases">
        <title>Sorghum-associated microbial communities from plants grown in Nebraska, USA.</title>
        <authorList>
            <person name="Schachtman D."/>
        </authorList>
    </citation>
    <scope>NUCLEOTIDE SEQUENCE [LARGE SCALE GENOMIC DNA]</scope>
    <source>
        <strain evidence="2 3">4138</strain>
    </source>
</reference>
<evidence type="ECO:0000259" key="1">
    <source>
        <dbReference type="PROSITE" id="PS50056"/>
    </source>
</evidence>
<evidence type="ECO:0000313" key="2">
    <source>
        <dbReference type="EMBL" id="MDR7120833.1"/>
    </source>
</evidence>
<organism evidence="2 3">
    <name type="scientific">Rheinheimera soli</name>
    <dbReference type="NCBI Taxonomy" id="443616"/>
    <lineage>
        <taxon>Bacteria</taxon>
        <taxon>Pseudomonadati</taxon>
        <taxon>Pseudomonadota</taxon>
        <taxon>Gammaproteobacteria</taxon>
        <taxon>Chromatiales</taxon>
        <taxon>Chromatiaceae</taxon>
        <taxon>Rheinheimera</taxon>
    </lineage>
</organism>
<keyword evidence="3" id="KW-1185">Reference proteome</keyword>
<dbReference type="Gene3D" id="3.90.190.10">
    <property type="entry name" value="Protein tyrosine phosphatase superfamily"/>
    <property type="match status" value="1"/>
</dbReference>
<dbReference type="InterPro" id="IPR029021">
    <property type="entry name" value="Prot-tyrosine_phosphatase-like"/>
</dbReference>
<dbReference type="RefSeq" id="WP_310276867.1">
    <property type="nucleotide sequence ID" value="NZ_JAVDWR010000004.1"/>
</dbReference>
<proteinExistence type="predicted"/>
<gene>
    <name evidence="2" type="ORF">J2W69_001771</name>
</gene>
<sequence>MTHPFDLLPLAQGGGIIFTPCPGTKGVDLASSVQQLKAAGTQVLLTLMPTTEMQLNNAEQLPELCAEAGIQWFQLPIADDHAPEQDFQQNWPAASAVVLPLLHAGGTVAIHCKGGSGRTGLVAAQLLLELGYSKAETLALVQALRPYALTLAPHQAYFQSLAE</sequence>
<dbReference type="SUPFAM" id="SSF52799">
    <property type="entry name" value="(Phosphotyrosine protein) phosphatases II"/>
    <property type="match status" value="1"/>
</dbReference>
<dbReference type="InterPro" id="IPR000387">
    <property type="entry name" value="Tyr_Pase_dom"/>
</dbReference>
<evidence type="ECO:0000313" key="3">
    <source>
        <dbReference type="Proteomes" id="UP001257909"/>
    </source>
</evidence>
<protein>
    <submittedName>
        <fullName evidence="2">Protein-tyrosine phosphatase</fullName>
    </submittedName>
</protein>
<dbReference type="PROSITE" id="PS00383">
    <property type="entry name" value="TYR_PHOSPHATASE_1"/>
    <property type="match status" value="1"/>
</dbReference>
<comment type="caution">
    <text evidence="2">The sequence shown here is derived from an EMBL/GenBank/DDBJ whole genome shotgun (WGS) entry which is preliminary data.</text>
</comment>
<dbReference type="EMBL" id="JAVDWR010000004">
    <property type="protein sequence ID" value="MDR7120833.1"/>
    <property type="molecule type" value="Genomic_DNA"/>
</dbReference>
<name>A0ABU1VZK8_9GAMM</name>
<dbReference type="PROSITE" id="PS50056">
    <property type="entry name" value="TYR_PHOSPHATASE_2"/>
    <property type="match status" value="1"/>
</dbReference>